<reference evidence="2" key="1">
    <citation type="submission" date="2022-07" db="EMBL/GenBank/DDBJ databases">
        <title>Fungi with potential for degradation of polypropylene.</title>
        <authorList>
            <person name="Gostincar C."/>
        </authorList>
    </citation>
    <scope>NUCLEOTIDE SEQUENCE</scope>
    <source>
        <strain evidence="2">EXF-13308</strain>
    </source>
</reference>
<proteinExistence type="predicted"/>
<dbReference type="AlphaFoldDB" id="A0AA38S136"/>
<keyword evidence="3" id="KW-1185">Reference proteome</keyword>
<dbReference type="Gene3D" id="3.40.50.720">
    <property type="entry name" value="NAD(P)-binding Rossmann-like Domain"/>
    <property type="match status" value="1"/>
</dbReference>
<feature type="region of interest" description="Disordered" evidence="1">
    <location>
        <begin position="450"/>
        <end position="484"/>
    </location>
</feature>
<feature type="compositionally biased region" description="Polar residues" evidence="1">
    <location>
        <begin position="450"/>
        <end position="463"/>
    </location>
</feature>
<evidence type="ECO:0000313" key="2">
    <source>
        <dbReference type="EMBL" id="KAJ9151762.1"/>
    </source>
</evidence>
<evidence type="ECO:0000256" key="1">
    <source>
        <dbReference type="SAM" id="MobiDB-lite"/>
    </source>
</evidence>
<dbReference type="PANTHER" id="PTHR43313:SF1">
    <property type="entry name" value="3BETA-HYDROXYSTEROID DEHYDROGENASE DHS-16"/>
    <property type="match status" value="1"/>
</dbReference>
<protein>
    <submittedName>
        <fullName evidence="2">DUF1776-domain-containing protein</fullName>
    </submittedName>
</protein>
<dbReference type="EMBL" id="JANBVO010000005">
    <property type="protein sequence ID" value="KAJ9151762.1"/>
    <property type="molecule type" value="Genomic_DNA"/>
</dbReference>
<dbReference type="SUPFAM" id="SSF51735">
    <property type="entry name" value="NAD(P)-binding Rossmann-fold domains"/>
    <property type="match status" value="1"/>
</dbReference>
<dbReference type="PANTHER" id="PTHR43313">
    <property type="entry name" value="SHORT-CHAIN DEHYDROGENASE/REDUCTASE FAMILY 9C"/>
    <property type="match status" value="1"/>
</dbReference>
<organism evidence="2 3">
    <name type="scientific">Pleurostoma richardsiae</name>
    <dbReference type="NCBI Taxonomy" id="41990"/>
    <lineage>
        <taxon>Eukaryota</taxon>
        <taxon>Fungi</taxon>
        <taxon>Dikarya</taxon>
        <taxon>Ascomycota</taxon>
        <taxon>Pezizomycotina</taxon>
        <taxon>Sordariomycetes</taxon>
        <taxon>Sordariomycetidae</taxon>
        <taxon>Calosphaeriales</taxon>
        <taxon>Pleurostomataceae</taxon>
        <taxon>Pleurostoma</taxon>
    </lineage>
</organism>
<evidence type="ECO:0000313" key="3">
    <source>
        <dbReference type="Proteomes" id="UP001174694"/>
    </source>
</evidence>
<dbReference type="InterPro" id="IPR036291">
    <property type="entry name" value="NAD(P)-bd_dom_sf"/>
</dbReference>
<accession>A0AA38S136</accession>
<dbReference type="InterPro" id="IPR013952">
    <property type="entry name" value="DUF1776_fun"/>
</dbReference>
<dbReference type="Pfam" id="PF08643">
    <property type="entry name" value="DUF1776"/>
    <property type="match status" value="1"/>
</dbReference>
<gene>
    <name evidence="2" type="ORF">NKR23_g2717</name>
</gene>
<dbReference type="Proteomes" id="UP001174694">
    <property type="component" value="Unassembled WGS sequence"/>
</dbReference>
<sequence length="484" mass="52892">MSADDQQFLDILSSIPTDLKRYSGDVADYIDKHVDKLAGQIRESLSSSQWIPDSIRPNLPPPPPPKVVAVPASLYEKVEGWVTRHKILTGVIVFTTGVVVYKTYKKSKFCRKARRAKRAKNGGRLEVVVIAGSPSLPLTRSLSLDMERRGFIIFIVCNSVEDEVMVQNLARPDIRPLPIDITDPPSAGTSIEQFALYLQSPHAAVPRAKTNYLSLKGVILIPSLSYQTSPIATIPPSSFADLFNTHLLHPILTIQAFLPLLTVRLNPAGEKTTPKVLVFTPSVISSINPPFHAPEATVCSALSAFTEVLTAELRPLAIPVTHIQLGTFDFAGFTPANMRSATNPAGLLQSADHVETLTWPDAARHAYGRNFVNQSTSAISAGRIRGMRGSSLRELHNAVFDVLDGSIKRGTVRVGLGANLYGFVGRWVPRGMVAWMMGIRNVDELSAWQSSSYNSPRSGSENGEGSEYVAVRTDQPDSNVWKET</sequence>
<name>A0AA38S136_9PEZI</name>
<comment type="caution">
    <text evidence="2">The sequence shown here is derived from an EMBL/GenBank/DDBJ whole genome shotgun (WGS) entry which is preliminary data.</text>
</comment>